<organism evidence="1 2">
    <name type="scientific">Apolygus lucorum</name>
    <name type="common">Small green plant bug</name>
    <name type="synonym">Lygocoris lucorum</name>
    <dbReference type="NCBI Taxonomy" id="248454"/>
    <lineage>
        <taxon>Eukaryota</taxon>
        <taxon>Metazoa</taxon>
        <taxon>Ecdysozoa</taxon>
        <taxon>Arthropoda</taxon>
        <taxon>Hexapoda</taxon>
        <taxon>Insecta</taxon>
        <taxon>Pterygota</taxon>
        <taxon>Neoptera</taxon>
        <taxon>Paraneoptera</taxon>
        <taxon>Hemiptera</taxon>
        <taxon>Heteroptera</taxon>
        <taxon>Panheteroptera</taxon>
        <taxon>Cimicomorpha</taxon>
        <taxon>Miridae</taxon>
        <taxon>Mirini</taxon>
        <taxon>Apolygus</taxon>
    </lineage>
</organism>
<comment type="caution">
    <text evidence="1">The sequence shown here is derived from an EMBL/GenBank/DDBJ whole genome shotgun (WGS) entry which is preliminary data.</text>
</comment>
<evidence type="ECO:0000313" key="1">
    <source>
        <dbReference type="EMBL" id="KAF6199364.1"/>
    </source>
</evidence>
<evidence type="ECO:0000313" key="2">
    <source>
        <dbReference type="Proteomes" id="UP000466442"/>
    </source>
</evidence>
<sequence length="129" mass="14977">MKSHLIKGLLLLSCIFILAESKLLTKKDKKYLLERVSEWDNAPEALKIVKGTVTTKRGTTMYKFVYKTEDGSSCDAEMDEKKNRTGRYTWECVMTNILDDEESDDDYEMRRRQLRKNKKPSVMKGTGVL</sequence>
<keyword evidence="2" id="KW-1185">Reference proteome</keyword>
<proteinExistence type="predicted"/>
<dbReference type="Proteomes" id="UP000466442">
    <property type="component" value="Unassembled WGS sequence"/>
</dbReference>
<reference evidence="1" key="1">
    <citation type="journal article" date="2021" name="Mol. Ecol. Resour.">
        <title>Apolygus lucorum genome provides insights into omnivorousness and mesophyll feeding.</title>
        <authorList>
            <person name="Liu Y."/>
            <person name="Liu H."/>
            <person name="Wang H."/>
            <person name="Huang T."/>
            <person name="Liu B."/>
            <person name="Yang B."/>
            <person name="Yin L."/>
            <person name="Li B."/>
            <person name="Zhang Y."/>
            <person name="Zhang S."/>
            <person name="Jiang F."/>
            <person name="Zhang X."/>
            <person name="Ren Y."/>
            <person name="Wang B."/>
            <person name="Wang S."/>
            <person name="Lu Y."/>
            <person name="Wu K."/>
            <person name="Fan W."/>
            <person name="Wang G."/>
        </authorList>
    </citation>
    <scope>NUCLEOTIDE SEQUENCE</scope>
    <source>
        <strain evidence="1">12Hb</strain>
    </source>
</reference>
<dbReference type="AlphaFoldDB" id="A0A6A4IX44"/>
<gene>
    <name evidence="1" type="ORF">GE061_007390</name>
</gene>
<name>A0A6A4IX44_APOLU</name>
<accession>A0A6A4IX44</accession>
<protein>
    <submittedName>
        <fullName evidence="1">Uncharacterized protein</fullName>
    </submittedName>
</protein>
<dbReference type="EMBL" id="WIXP02000015">
    <property type="protein sequence ID" value="KAF6199364.1"/>
    <property type="molecule type" value="Genomic_DNA"/>
</dbReference>